<reference evidence="2 3" key="1">
    <citation type="submission" date="2017-05" db="EMBL/GenBank/DDBJ databases">
        <authorList>
            <person name="Varghese N."/>
            <person name="Submissions S."/>
        </authorList>
    </citation>
    <scope>NUCLEOTIDE SEQUENCE [LARGE SCALE GENOMIC DNA]</scope>
    <source>
        <strain evidence="2 3">DSM 100094</strain>
    </source>
</reference>
<sequence length="81" mass="9255">MEMDAHIGHLAAPLPKGDQKLVDFIVIGTMRAGTTLLHDILARHPQISMARMKETDYFIAEKNYPRGNDWYVSQFDVEKPL</sequence>
<protein>
    <submittedName>
        <fullName evidence="2">Sulfotransferase family protein</fullName>
    </submittedName>
</protein>
<accession>A0A521F558</accession>
<dbReference type="GO" id="GO:0008146">
    <property type="term" value="F:sulfotransferase activity"/>
    <property type="evidence" value="ECO:0007669"/>
    <property type="project" value="InterPro"/>
</dbReference>
<dbReference type="InterPro" id="IPR027417">
    <property type="entry name" value="P-loop_NTPase"/>
</dbReference>
<name>A0A521F558_9RHOB</name>
<dbReference type="OrthoDB" id="981508at2"/>
<dbReference type="Pfam" id="PF13469">
    <property type="entry name" value="Sulfotransfer_3"/>
    <property type="match status" value="1"/>
</dbReference>
<dbReference type="RefSeq" id="WP_142664269.1">
    <property type="nucleotide sequence ID" value="NZ_FXTK01000018.1"/>
</dbReference>
<dbReference type="EMBL" id="FXTK01000018">
    <property type="protein sequence ID" value="SMO91284.1"/>
    <property type="molecule type" value="Genomic_DNA"/>
</dbReference>
<dbReference type="Gene3D" id="3.40.50.300">
    <property type="entry name" value="P-loop containing nucleotide triphosphate hydrolases"/>
    <property type="match status" value="1"/>
</dbReference>
<keyword evidence="3" id="KW-1185">Reference proteome</keyword>
<keyword evidence="1 2" id="KW-0808">Transferase</keyword>
<dbReference type="AlphaFoldDB" id="A0A521F558"/>
<dbReference type="SUPFAM" id="SSF52540">
    <property type="entry name" value="P-loop containing nucleoside triphosphate hydrolases"/>
    <property type="match status" value="1"/>
</dbReference>
<dbReference type="Proteomes" id="UP000319014">
    <property type="component" value="Unassembled WGS sequence"/>
</dbReference>
<gene>
    <name evidence="2" type="ORF">SAMN06265221_11827</name>
</gene>
<dbReference type="InterPro" id="IPR037359">
    <property type="entry name" value="NST/OST"/>
</dbReference>
<evidence type="ECO:0000256" key="1">
    <source>
        <dbReference type="ARBA" id="ARBA00022679"/>
    </source>
</evidence>
<dbReference type="PANTHER" id="PTHR10605">
    <property type="entry name" value="HEPARAN SULFATE SULFOTRANSFERASE"/>
    <property type="match status" value="1"/>
</dbReference>
<evidence type="ECO:0000313" key="2">
    <source>
        <dbReference type="EMBL" id="SMO91284.1"/>
    </source>
</evidence>
<evidence type="ECO:0000313" key="3">
    <source>
        <dbReference type="Proteomes" id="UP000319014"/>
    </source>
</evidence>
<organism evidence="2 3">
    <name type="scientific">Paracoccus laeviglucosivorans</name>
    <dbReference type="NCBI Taxonomy" id="1197861"/>
    <lineage>
        <taxon>Bacteria</taxon>
        <taxon>Pseudomonadati</taxon>
        <taxon>Pseudomonadota</taxon>
        <taxon>Alphaproteobacteria</taxon>
        <taxon>Rhodobacterales</taxon>
        <taxon>Paracoccaceae</taxon>
        <taxon>Paracoccus</taxon>
    </lineage>
</organism>
<dbReference type="PANTHER" id="PTHR10605:SF56">
    <property type="entry name" value="BIFUNCTIONAL HEPARAN SULFATE N-DEACETYLASE_N-SULFOTRANSFERASE"/>
    <property type="match status" value="1"/>
</dbReference>
<proteinExistence type="predicted"/>